<keyword evidence="2" id="KW-1185">Reference proteome</keyword>
<dbReference type="HOGENOM" id="CLU_501954_0_0_1"/>
<proteinExistence type="predicted"/>
<name>A4SA52_OSTLU</name>
<dbReference type="EMBL" id="CP000598">
    <property type="protein sequence ID" value="ABP00604.1"/>
    <property type="molecule type" value="Genomic_DNA"/>
</dbReference>
<dbReference type="AlphaFoldDB" id="A4SA52"/>
<dbReference type="KEGG" id="olu:OSTLU_18791"/>
<reference evidence="1 2" key="1">
    <citation type="journal article" date="2007" name="Proc. Natl. Acad. Sci. U.S.A.">
        <title>The tiny eukaryote Ostreococcus provides genomic insights into the paradox of plankton speciation.</title>
        <authorList>
            <person name="Palenik B."/>
            <person name="Grimwood J."/>
            <person name="Aerts A."/>
            <person name="Rouze P."/>
            <person name="Salamov A."/>
            <person name="Putnam N."/>
            <person name="Dupont C."/>
            <person name="Jorgensen R."/>
            <person name="Derelle E."/>
            <person name="Rombauts S."/>
            <person name="Zhou K."/>
            <person name="Otillar R."/>
            <person name="Merchant S.S."/>
            <person name="Podell S."/>
            <person name="Gaasterland T."/>
            <person name="Napoli C."/>
            <person name="Gendler K."/>
            <person name="Manuell A."/>
            <person name="Tai V."/>
            <person name="Vallon O."/>
            <person name="Piganeau G."/>
            <person name="Jancek S."/>
            <person name="Heijde M."/>
            <person name="Jabbari K."/>
            <person name="Bowler C."/>
            <person name="Lohr M."/>
            <person name="Robbens S."/>
            <person name="Werner G."/>
            <person name="Dubchak I."/>
            <person name="Pazour G.J."/>
            <person name="Ren Q."/>
            <person name="Paulsen I."/>
            <person name="Delwiche C."/>
            <person name="Schmutz J."/>
            <person name="Rokhsar D."/>
            <person name="Van de Peer Y."/>
            <person name="Moreau H."/>
            <person name="Grigoriev I.V."/>
        </authorList>
    </citation>
    <scope>NUCLEOTIDE SEQUENCE [LARGE SCALE GENOMIC DNA]</scope>
    <source>
        <strain evidence="1 2">CCE9901</strain>
    </source>
</reference>
<protein>
    <submittedName>
        <fullName evidence="1">Uncharacterized protein</fullName>
    </submittedName>
</protein>
<dbReference type="OrthoDB" id="419709at2759"/>
<dbReference type="GeneID" id="5006361"/>
<gene>
    <name evidence="1" type="ORF">OSTLU_18791</name>
</gene>
<accession>A4SA52</accession>
<evidence type="ECO:0000313" key="1">
    <source>
        <dbReference type="EMBL" id="ABP00604.1"/>
    </source>
</evidence>
<dbReference type="Proteomes" id="UP000001568">
    <property type="component" value="Chromosome 18"/>
</dbReference>
<sequence length="543" mass="63363">MSARRRARFPVTSWTSGDAARWSFYACAFCALLVLRSSARRGVETASSKYTHTRDFEHKSRTPETVVWSTDLHAGPIGCQVSMFATLNIDVEAEVDVPNCKYFQNGRGENLCASGRGLRNDQNRGFSLDPHPNNTRRRLYTHFSANGDFSRADVVFCSHPAANCEIYLPFDKSILIYNTQRLEFGRDDEFIWWREPIIGADRRERWEHWVHNLKAISRSKANVVAANNMYDVTHMEYFTGIETKYIPSWCGGLPREIVEKSSYRPQHREIVLTPYRVNLEYAKETIPERGWPDQRRKMYKNPLTHPIFDDLMQLKSRFELISMKQAFPKHGKFKSIHDFQNFRAVVLIPYVPSTMFFFQLYRACVPILVPSRKLLARWVAEHGILWETSYGDPVRVNETMHSHLSNPSNFDAVSRERWMEFYDVYQTEVFPHILYFDNWERAAQIVESTNLETVSENMRLHNVNEFHRIRNLWRGTFEQMATNRKARGGSVSATRESQPRVLSVDINTALMRQYELEPLSFATESEVLGFFSRITRGGIFGRR</sequence>
<dbReference type="STRING" id="436017.A4SA52"/>
<dbReference type="Gramene" id="ABP00604">
    <property type="protein sequence ID" value="ABP00604"/>
    <property type="gene ID" value="OSTLU_18791"/>
</dbReference>
<organism evidence="1 2">
    <name type="scientific">Ostreococcus lucimarinus (strain CCE9901)</name>
    <dbReference type="NCBI Taxonomy" id="436017"/>
    <lineage>
        <taxon>Eukaryota</taxon>
        <taxon>Viridiplantae</taxon>
        <taxon>Chlorophyta</taxon>
        <taxon>Mamiellophyceae</taxon>
        <taxon>Mamiellales</taxon>
        <taxon>Bathycoccaceae</taxon>
        <taxon>Ostreococcus</taxon>
    </lineage>
</organism>
<dbReference type="RefSeq" id="XP_001422287.1">
    <property type="nucleotide sequence ID" value="XM_001422250.1"/>
</dbReference>
<evidence type="ECO:0000313" key="2">
    <source>
        <dbReference type="Proteomes" id="UP000001568"/>
    </source>
</evidence>